<reference evidence="4 6" key="1">
    <citation type="journal article" date="2011" name="Nature">
        <title>Genome sequencing reveals insights into physiology and longevity of the naked mole rat.</title>
        <authorList>
            <person name="Kim E.B."/>
            <person name="Fang X."/>
            <person name="Fushan A.A."/>
            <person name="Huang Z."/>
            <person name="Lobanov A.V."/>
            <person name="Han L."/>
            <person name="Marino S.M."/>
            <person name="Sun X."/>
            <person name="Turanov A.A."/>
            <person name="Yang P."/>
            <person name="Yim S.H."/>
            <person name="Zhao X."/>
            <person name="Kasaikina M.V."/>
            <person name="Stoletzki N."/>
            <person name="Peng C."/>
            <person name="Polak P."/>
            <person name="Xiong Z."/>
            <person name="Kiezun A."/>
            <person name="Zhu Y."/>
            <person name="Chen Y."/>
            <person name="Kryukov G.V."/>
            <person name="Zhang Q."/>
            <person name="Peshkin L."/>
            <person name="Yang L."/>
            <person name="Bronson R.T."/>
            <person name="Buffenstein R."/>
            <person name="Wang B."/>
            <person name="Han C."/>
            <person name="Li Q."/>
            <person name="Chen L."/>
            <person name="Zhao W."/>
            <person name="Sunyaev S.R."/>
            <person name="Park T.J."/>
            <person name="Zhang G."/>
            <person name="Wang J."/>
            <person name="Gladyshev V.N."/>
        </authorList>
    </citation>
    <scope>NUCLEOTIDE SEQUENCE [LARGE SCALE GENOMIC DNA]</scope>
</reference>
<evidence type="ECO:0000313" key="5">
    <source>
        <dbReference type="EMBL" id="JAN98910.1"/>
    </source>
</evidence>
<evidence type="ECO:0000256" key="2">
    <source>
        <dbReference type="SAM" id="Phobius"/>
    </source>
</evidence>
<dbReference type="PANTHER" id="PTHR36469:SF1">
    <property type="entry name" value="DISTAL MEMBRANE-ARM ASSEMBLY COMPLEX PROTEIN 1"/>
    <property type="match status" value="1"/>
</dbReference>
<feature type="transmembrane region" description="Helical" evidence="2">
    <location>
        <begin position="55"/>
        <end position="72"/>
    </location>
</feature>
<feature type="transmembrane region" description="Helical" evidence="2">
    <location>
        <begin position="87"/>
        <end position="105"/>
    </location>
</feature>
<dbReference type="PANTHER" id="PTHR36469">
    <property type="entry name" value="DISTAL MEMBRANE-ARM ASSEMBLY COMPLEX PROTEIN 1"/>
    <property type="match status" value="1"/>
</dbReference>
<dbReference type="InterPro" id="IPR028036">
    <property type="entry name" value="DMAC1-like_dom"/>
</dbReference>
<evidence type="ECO:0000313" key="6">
    <source>
        <dbReference type="Proteomes" id="UP000006813"/>
    </source>
</evidence>
<reference evidence="5" key="2">
    <citation type="submission" date="2015-10" db="EMBL/GenBank/DDBJ databases">
        <title>FRAMA: From RNA-seq data to annotated mRNA assemblies.</title>
        <authorList>
            <person name="Bens M."/>
            <person name="Sahm A."/>
            <person name="Jahn N."/>
            <person name="Morhart M."/>
            <person name="Holtze S."/>
            <person name="Hildebrandt T.B."/>
            <person name="Platzer M."/>
            <person name="Szafranski K."/>
        </authorList>
    </citation>
    <scope>NUCLEOTIDE SEQUENCE</scope>
    <source>
        <tissue evidence="5">Kidney</tissue>
    </source>
</reference>
<name>G5BQG2_HETGA</name>
<organism evidence="4 6">
    <name type="scientific">Heterocephalus glaber</name>
    <name type="common">Naked mole rat</name>
    <dbReference type="NCBI Taxonomy" id="10181"/>
    <lineage>
        <taxon>Eukaryota</taxon>
        <taxon>Metazoa</taxon>
        <taxon>Chordata</taxon>
        <taxon>Craniata</taxon>
        <taxon>Vertebrata</taxon>
        <taxon>Euteleostomi</taxon>
        <taxon>Mammalia</taxon>
        <taxon>Eutheria</taxon>
        <taxon>Euarchontoglires</taxon>
        <taxon>Glires</taxon>
        <taxon>Rodentia</taxon>
        <taxon>Hystricomorpha</taxon>
        <taxon>Bathyergidae</taxon>
        <taxon>Heterocephalus</taxon>
    </lineage>
</organism>
<dbReference type="KEGG" id="hgl:101698911"/>
<dbReference type="Pfam" id="PF15055">
    <property type="entry name" value="DMAC1_Dmo2"/>
    <property type="match status" value="1"/>
</dbReference>
<dbReference type="InterPro" id="IPR053117">
    <property type="entry name" value="DMAC_Protein"/>
</dbReference>
<dbReference type="AlphaFoldDB" id="G5BQG2"/>
<proteinExistence type="predicted"/>
<dbReference type="EMBL" id="JH171347">
    <property type="protein sequence ID" value="EHB11523.1"/>
    <property type="molecule type" value="Genomic_DNA"/>
</dbReference>
<feature type="region of interest" description="Disordered" evidence="1">
    <location>
        <begin position="17"/>
        <end position="40"/>
    </location>
</feature>
<dbReference type="EMBL" id="GEBF01004722">
    <property type="protein sequence ID" value="JAN98910.1"/>
    <property type="molecule type" value="Transcribed_RNA"/>
</dbReference>
<evidence type="ECO:0000259" key="3">
    <source>
        <dbReference type="Pfam" id="PF15055"/>
    </source>
</evidence>
<sequence>MGSTWARPVEFSDPLKIPVPREVAPPANPTTTDASEVQNSPAQTPLFKNCWSCRLVSASGLIAAGAYVYLVSRRSLKQGFAPGPGTLAKMTFGISIACWGIIILTDPKGKAFRV</sequence>
<gene>
    <name evidence="5" type="primary">TMEM261</name>
    <name evidence="4" type="ORF">GW7_16345</name>
</gene>
<dbReference type="FunCoup" id="G5BQG2">
    <property type="interactions" value="78"/>
</dbReference>
<feature type="compositionally biased region" description="Polar residues" evidence="1">
    <location>
        <begin position="29"/>
        <end position="40"/>
    </location>
</feature>
<dbReference type="Bgee" id="ENSHGLG00000017253">
    <property type="expression patterns" value="Expressed in heart and 10 other cell types or tissues"/>
</dbReference>
<keyword evidence="2" id="KW-0472">Membrane</keyword>
<evidence type="ECO:0000256" key="1">
    <source>
        <dbReference type="SAM" id="MobiDB-lite"/>
    </source>
</evidence>
<keyword evidence="2" id="KW-1133">Transmembrane helix</keyword>
<accession>G5BQG2</accession>
<feature type="domain" description="Distal membrane-arm assembly complex protein 1-like" evidence="3">
    <location>
        <begin position="49"/>
        <end position="95"/>
    </location>
</feature>
<protein>
    <submittedName>
        <fullName evidence="5">Transmembrane protein 261</fullName>
    </submittedName>
</protein>
<keyword evidence="2 5" id="KW-0812">Transmembrane</keyword>
<dbReference type="Proteomes" id="UP000006813">
    <property type="component" value="Unassembled WGS sequence"/>
</dbReference>
<dbReference type="eggNOG" id="ENOG502S9M0">
    <property type="taxonomic scope" value="Eukaryota"/>
</dbReference>
<evidence type="ECO:0000313" key="4">
    <source>
        <dbReference type="EMBL" id="EHB11523.1"/>
    </source>
</evidence>
<dbReference type="InParanoid" id="G5BQG2"/>